<name>A0ABQ0K290_9BACT</name>
<dbReference type="PANTHER" id="PTHR43027">
    <property type="entry name" value="DOXORUBICIN RESISTANCE ABC TRANSPORTER PERMEASE PROTEIN DRRC-RELATED"/>
    <property type="match status" value="1"/>
</dbReference>
<comment type="caution">
    <text evidence="7">The sequence shown here is derived from an EMBL/GenBank/DDBJ whole genome shotgun (WGS) entry which is preliminary data.</text>
</comment>
<evidence type="ECO:0000256" key="2">
    <source>
        <dbReference type="ARBA" id="ARBA00022692"/>
    </source>
</evidence>
<sequence length="266" mass="30089">MNFIRVYAIFLRQIFLIQNNKTRLVNIFTWISIDTILWGFITRYLDRIGHSGFSFTTTVLGAVVLWNFLIRIQQGLMLSFFEDMWSCNLLNLFASPLRIREYLSGLVISSLATSIAGLSIMILIAWVMFVYNIFQFGVLLVPFLSIILVFGLALGIFATALVLRFGPPAEWVAWIIPFVLDPFTGIFYPISALPKALQPIAAILPPTYVFEGMRGALLSGKFSVSHLVVGISIALLYLIISCLFFLYIYRVILRRGLIARLTAENL</sequence>
<proteinExistence type="inferred from homology"/>
<evidence type="ECO:0000259" key="6">
    <source>
        <dbReference type="PROSITE" id="PS51012"/>
    </source>
</evidence>
<dbReference type="InterPro" id="IPR052902">
    <property type="entry name" value="ABC-2_transporter"/>
</dbReference>
<accession>A0ABQ0K290</accession>
<keyword evidence="5" id="KW-1003">Cell membrane</keyword>
<dbReference type="Proteomes" id="UP000032309">
    <property type="component" value="Unassembled WGS sequence"/>
</dbReference>
<evidence type="ECO:0000256" key="4">
    <source>
        <dbReference type="ARBA" id="ARBA00023136"/>
    </source>
</evidence>
<feature type="transmembrane region" description="Helical" evidence="5">
    <location>
        <begin position="53"/>
        <end position="70"/>
    </location>
</feature>
<feature type="transmembrane region" description="Helical" evidence="5">
    <location>
        <begin position="171"/>
        <end position="190"/>
    </location>
</feature>
<feature type="transmembrane region" description="Helical" evidence="5">
    <location>
        <begin position="227"/>
        <end position="249"/>
    </location>
</feature>
<evidence type="ECO:0000256" key="1">
    <source>
        <dbReference type="ARBA" id="ARBA00004141"/>
    </source>
</evidence>
<feature type="transmembrane region" description="Helical" evidence="5">
    <location>
        <begin position="24"/>
        <end position="41"/>
    </location>
</feature>
<dbReference type="RefSeq" id="WP_052564830.1">
    <property type="nucleotide sequence ID" value="NZ_BAFN01000001.1"/>
</dbReference>
<keyword evidence="8" id="KW-1185">Reference proteome</keyword>
<dbReference type="InterPro" id="IPR047817">
    <property type="entry name" value="ABC2_TM_bact-type"/>
</dbReference>
<dbReference type="Pfam" id="PF01061">
    <property type="entry name" value="ABC2_membrane"/>
    <property type="match status" value="1"/>
</dbReference>
<dbReference type="EMBL" id="BAFN01000001">
    <property type="protein sequence ID" value="GAN34885.1"/>
    <property type="molecule type" value="Genomic_DNA"/>
</dbReference>
<keyword evidence="4 5" id="KW-0472">Membrane</keyword>
<organism evidence="7 8">
    <name type="scientific">Candidatus Brocadia sinica JPN1</name>
    <dbReference type="NCBI Taxonomy" id="1197129"/>
    <lineage>
        <taxon>Bacteria</taxon>
        <taxon>Pseudomonadati</taxon>
        <taxon>Planctomycetota</taxon>
        <taxon>Candidatus Brocadiia</taxon>
        <taxon>Candidatus Brocadiales</taxon>
        <taxon>Candidatus Brocadiaceae</taxon>
        <taxon>Candidatus Brocadia</taxon>
    </lineage>
</organism>
<reference evidence="8" key="1">
    <citation type="journal article" date="2015" name="Genome Announc.">
        <title>Draft Genome Sequence of an Anaerobic Ammonium-Oxidizing Bacterium, "Candidatus Brocadia sinica".</title>
        <authorList>
            <person name="Oshiki M."/>
            <person name="Shinyako-Hata K."/>
            <person name="Satoh H."/>
            <person name="Okabe S."/>
        </authorList>
    </citation>
    <scope>NUCLEOTIDE SEQUENCE [LARGE SCALE GENOMIC DNA]</scope>
    <source>
        <strain evidence="8">JPN1</strain>
    </source>
</reference>
<dbReference type="PROSITE" id="PS51012">
    <property type="entry name" value="ABC_TM2"/>
    <property type="match status" value="1"/>
</dbReference>
<feature type="domain" description="ABC transmembrane type-2" evidence="6">
    <location>
        <begin position="22"/>
        <end position="256"/>
    </location>
</feature>
<comment type="similarity">
    <text evidence="5">Belongs to the ABC-2 integral membrane protein family.</text>
</comment>
<evidence type="ECO:0000313" key="8">
    <source>
        <dbReference type="Proteomes" id="UP000032309"/>
    </source>
</evidence>
<dbReference type="InterPro" id="IPR013525">
    <property type="entry name" value="ABC2_TM"/>
</dbReference>
<feature type="transmembrane region" description="Helical" evidence="5">
    <location>
        <begin position="133"/>
        <end position="159"/>
    </location>
</feature>
<protein>
    <recommendedName>
        <fullName evidence="5">Transport permease protein</fullName>
    </recommendedName>
</protein>
<comment type="subcellular location">
    <subcellularLocation>
        <location evidence="5">Cell membrane</location>
        <topology evidence="5">Multi-pass membrane protein</topology>
    </subcellularLocation>
    <subcellularLocation>
        <location evidence="1">Membrane</location>
        <topology evidence="1">Multi-pass membrane protein</topology>
    </subcellularLocation>
</comment>
<feature type="transmembrane region" description="Helical" evidence="5">
    <location>
        <begin position="102"/>
        <end position="127"/>
    </location>
</feature>
<keyword evidence="5" id="KW-0813">Transport</keyword>
<gene>
    <name evidence="7" type="ORF">BROSI_A3429</name>
</gene>
<evidence type="ECO:0000256" key="3">
    <source>
        <dbReference type="ARBA" id="ARBA00022989"/>
    </source>
</evidence>
<evidence type="ECO:0000313" key="7">
    <source>
        <dbReference type="EMBL" id="GAN34885.1"/>
    </source>
</evidence>
<dbReference type="PANTHER" id="PTHR43027:SF1">
    <property type="entry name" value="DOXORUBICIN RESISTANCE ABC TRANSPORTER PERMEASE PROTEIN DRRC-RELATED"/>
    <property type="match status" value="1"/>
</dbReference>
<keyword evidence="3 5" id="KW-1133">Transmembrane helix</keyword>
<evidence type="ECO:0000256" key="5">
    <source>
        <dbReference type="RuleBase" id="RU361157"/>
    </source>
</evidence>
<keyword evidence="2 5" id="KW-0812">Transmembrane</keyword>